<dbReference type="OrthoDB" id="10472655at2759"/>
<evidence type="ECO:0000313" key="3">
    <source>
        <dbReference type="Proteomes" id="UP000444721"/>
    </source>
</evidence>
<accession>A0A6A5BB88</accession>
<keyword evidence="3" id="KW-1185">Reference proteome</keyword>
<reference evidence="2 3" key="1">
    <citation type="journal article" date="2019" name="Sci. Rep.">
        <title>Nanopore sequencing improves the draft genome of the human pathogenic amoeba Naegleria fowleri.</title>
        <authorList>
            <person name="Liechti N."/>
            <person name="Schurch N."/>
            <person name="Bruggmann R."/>
            <person name="Wittwer M."/>
        </authorList>
    </citation>
    <scope>NUCLEOTIDE SEQUENCE [LARGE SCALE GENOMIC DNA]</scope>
    <source>
        <strain evidence="2 3">ATCC 30894</strain>
    </source>
</reference>
<feature type="region of interest" description="Disordered" evidence="1">
    <location>
        <begin position="1"/>
        <end position="44"/>
    </location>
</feature>
<dbReference type="GeneID" id="68113667"/>
<dbReference type="AlphaFoldDB" id="A0A6A5BB88"/>
<dbReference type="Proteomes" id="UP000444721">
    <property type="component" value="Unassembled WGS sequence"/>
</dbReference>
<protein>
    <submittedName>
        <fullName evidence="2">Uncharacterized protein</fullName>
    </submittedName>
</protein>
<sequence>MYGIRPSFLMPNAERNESKASSSRRKNLLVHPSRDETNQGDHTNQCELNDERILSLIEFKIEICALNQQLQEIQEQQSKINESVDDDSEVHVIHARLEYYTGKIEKLKQVLLDSIQSNNNNNSGCYETNSNDHHQTSTLMAIQTNVENLQQLVEKITTTNDRFVLRYCLKKKMIPLK</sequence>
<proteinExistence type="predicted"/>
<organism evidence="2 3">
    <name type="scientific">Naegleria fowleri</name>
    <name type="common">Brain eating amoeba</name>
    <dbReference type="NCBI Taxonomy" id="5763"/>
    <lineage>
        <taxon>Eukaryota</taxon>
        <taxon>Discoba</taxon>
        <taxon>Heterolobosea</taxon>
        <taxon>Tetramitia</taxon>
        <taxon>Eutetramitia</taxon>
        <taxon>Vahlkampfiidae</taxon>
        <taxon>Naegleria</taxon>
    </lineage>
</organism>
<name>A0A6A5BB88_NAEFO</name>
<dbReference type="RefSeq" id="XP_044559130.1">
    <property type="nucleotide sequence ID" value="XM_044710085.1"/>
</dbReference>
<gene>
    <name evidence="2" type="ORF">FDP41_006449</name>
</gene>
<dbReference type="VEuPathDB" id="AmoebaDB:FDP41_006449"/>
<evidence type="ECO:0000313" key="2">
    <source>
        <dbReference type="EMBL" id="KAF0974417.1"/>
    </source>
</evidence>
<dbReference type="EMBL" id="VFQX01000052">
    <property type="protein sequence ID" value="KAF0974417.1"/>
    <property type="molecule type" value="Genomic_DNA"/>
</dbReference>
<comment type="caution">
    <text evidence="2">The sequence shown here is derived from an EMBL/GenBank/DDBJ whole genome shotgun (WGS) entry which is preliminary data.</text>
</comment>
<dbReference type="VEuPathDB" id="AmoebaDB:NF0083080"/>
<evidence type="ECO:0000256" key="1">
    <source>
        <dbReference type="SAM" id="MobiDB-lite"/>
    </source>
</evidence>